<accession>A0ABX0KD46</accession>
<protein>
    <submittedName>
        <fullName evidence="3">Uncharacterized protein</fullName>
    </submittedName>
</protein>
<evidence type="ECO:0000313" key="4">
    <source>
        <dbReference type="Proteomes" id="UP000615326"/>
    </source>
</evidence>
<keyword evidence="2" id="KW-1133">Transmembrane helix</keyword>
<reference evidence="3 4" key="1">
    <citation type="journal article" date="2020" name="Int. J. Syst. Evol. Microbiol.">
        <title>Novel acetic acid bacteria from cider fermentations: Acetobacter conturbans sp. nov. and Acetobacter fallax sp. nov.</title>
        <authorList>
            <person name="Sombolestani A.S."/>
            <person name="Cleenwerck I."/>
            <person name="Cnockaert M."/>
            <person name="Borremans W."/>
            <person name="Wieme A.D."/>
            <person name="De Vuyst L."/>
            <person name="Vandamme P."/>
        </authorList>
    </citation>
    <scope>NUCLEOTIDE SEQUENCE [LARGE SCALE GENOMIC DNA]</scope>
    <source>
        <strain evidence="3 4">LMG 1637</strain>
    </source>
</reference>
<feature type="region of interest" description="Disordered" evidence="1">
    <location>
        <begin position="35"/>
        <end position="54"/>
    </location>
</feature>
<dbReference type="Proteomes" id="UP000615326">
    <property type="component" value="Unassembled WGS sequence"/>
</dbReference>
<sequence length="54" mass="6020">MSPHQRRRLIRSFVFGVMLVIIGAMIFLAAGKRGGLDGHRPNDQSISGQAPRRF</sequence>
<evidence type="ECO:0000313" key="3">
    <source>
        <dbReference type="EMBL" id="NHO33389.1"/>
    </source>
</evidence>
<evidence type="ECO:0000256" key="1">
    <source>
        <dbReference type="SAM" id="MobiDB-lite"/>
    </source>
</evidence>
<dbReference type="EMBL" id="WOSW01000026">
    <property type="protein sequence ID" value="NHO33389.1"/>
    <property type="molecule type" value="Genomic_DNA"/>
</dbReference>
<proteinExistence type="predicted"/>
<evidence type="ECO:0000256" key="2">
    <source>
        <dbReference type="SAM" id="Phobius"/>
    </source>
</evidence>
<gene>
    <name evidence="3" type="ORF">GOB84_12595</name>
</gene>
<comment type="caution">
    <text evidence="3">The sequence shown here is derived from an EMBL/GenBank/DDBJ whole genome shotgun (WGS) entry which is preliminary data.</text>
</comment>
<feature type="transmembrane region" description="Helical" evidence="2">
    <location>
        <begin position="12"/>
        <end position="31"/>
    </location>
</feature>
<dbReference type="RefSeq" id="WP_173577909.1">
    <property type="nucleotide sequence ID" value="NZ_WOSW01000026.1"/>
</dbReference>
<name>A0ABX0KD46_9PROT</name>
<organism evidence="3 4">
    <name type="scientific">Acetobacter fallax</name>
    <dbReference type="NCBI Taxonomy" id="1737473"/>
    <lineage>
        <taxon>Bacteria</taxon>
        <taxon>Pseudomonadati</taxon>
        <taxon>Pseudomonadota</taxon>
        <taxon>Alphaproteobacteria</taxon>
        <taxon>Acetobacterales</taxon>
        <taxon>Acetobacteraceae</taxon>
        <taxon>Acetobacter</taxon>
    </lineage>
</organism>
<keyword evidence="2" id="KW-0472">Membrane</keyword>
<keyword evidence="2" id="KW-0812">Transmembrane</keyword>
<keyword evidence="4" id="KW-1185">Reference proteome</keyword>